<name>A0A143C381_9ACTN</name>
<sequence>MPYMTINLGGVAVGVAVILWFLVRWWFAEEHRWTALVPFVLALLYGMVAALAAYGSASALGWAVWLNLWAANVGGYAGLVWGVGGTAPDVTRAGQLALTPGGYVIVLLLTVVLVALCKFAKRIPTGKIAAGAFAGIAVALSGNVAGVASIPLGSAVNFLGSGFNGAFG</sequence>
<dbReference type="STRING" id="1783515.A4E84_20310"/>
<keyword evidence="1" id="KW-0472">Membrane</keyword>
<feature type="transmembrane region" description="Helical" evidence="1">
    <location>
        <begin position="7"/>
        <end position="27"/>
    </location>
</feature>
<dbReference type="EMBL" id="CP015098">
    <property type="protein sequence ID" value="AMW11630.1"/>
    <property type="molecule type" value="Genomic_DNA"/>
</dbReference>
<accession>A0A143C381</accession>
<keyword evidence="1" id="KW-1133">Transmembrane helix</keyword>
<evidence type="ECO:0000313" key="2">
    <source>
        <dbReference type="EMBL" id="AMW11630.1"/>
    </source>
</evidence>
<feature type="transmembrane region" description="Helical" evidence="1">
    <location>
        <begin position="62"/>
        <end position="84"/>
    </location>
</feature>
<gene>
    <name evidence="2" type="ORF">A4E84_20310</name>
</gene>
<dbReference type="KEGG" id="stsi:A4E84_20310"/>
<evidence type="ECO:0000313" key="3">
    <source>
        <dbReference type="Proteomes" id="UP000076096"/>
    </source>
</evidence>
<evidence type="ECO:0000256" key="1">
    <source>
        <dbReference type="SAM" id="Phobius"/>
    </source>
</evidence>
<dbReference type="RefSeq" id="WP_062927945.1">
    <property type="nucleotide sequence ID" value="NZ_CP015098.1"/>
</dbReference>
<feature type="transmembrane region" description="Helical" evidence="1">
    <location>
        <begin position="33"/>
        <end position="55"/>
    </location>
</feature>
<keyword evidence="1" id="KW-0812">Transmembrane</keyword>
<proteinExistence type="predicted"/>
<feature type="transmembrane region" description="Helical" evidence="1">
    <location>
        <begin position="128"/>
        <end position="150"/>
    </location>
</feature>
<dbReference type="AlphaFoldDB" id="A0A143C381"/>
<keyword evidence="3" id="KW-1185">Reference proteome</keyword>
<reference evidence="3" key="1">
    <citation type="submission" date="2016-04" db="EMBL/GenBank/DDBJ databases">
        <authorList>
            <person name="Zhang B."/>
        </authorList>
    </citation>
    <scope>NUCLEOTIDE SEQUENCE [LARGE SCALE GENOMIC DNA]</scope>
    <source>
        <strain evidence="3">S10</strain>
    </source>
</reference>
<feature type="transmembrane region" description="Helical" evidence="1">
    <location>
        <begin position="96"/>
        <end position="116"/>
    </location>
</feature>
<protein>
    <submittedName>
        <fullName evidence="2">Uncharacterized protein</fullName>
    </submittedName>
</protein>
<organism evidence="2 3">
    <name type="scientific">Streptomyces qaidamensis</name>
    <dbReference type="NCBI Taxonomy" id="1783515"/>
    <lineage>
        <taxon>Bacteria</taxon>
        <taxon>Bacillati</taxon>
        <taxon>Actinomycetota</taxon>
        <taxon>Actinomycetes</taxon>
        <taxon>Kitasatosporales</taxon>
        <taxon>Streptomycetaceae</taxon>
        <taxon>Streptomyces</taxon>
        <taxon>Streptomyces aurantiacus group</taxon>
    </lineage>
</organism>
<dbReference type="Proteomes" id="UP000076096">
    <property type="component" value="Chromosome"/>
</dbReference>